<dbReference type="PANTHER" id="PTHR14226">
    <property type="entry name" value="NEUROPATHY TARGET ESTERASE/SWISS CHEESE D.MELANOGASTER"/>
    <property type="match status" value="1"/>
</dbReference>
<dbReference type="GO" id="GO:0016787">
    <property type="term" value="F:hydrolase activity"/>
    <property type="evidence" value="ECO:0007669"/>
    <property type="project" value="UniProtKB-UniRule"/>
</dbReference>
<evidence type="ECO:0000313" key="6">
    <source>
        <dbReference type="EMBL" id="TXC81618.1"/>
    </source>
</evidence>
<evidence type="ECO:0000313" key="7">
    <source>
        <dbReference type="Proteomes" id="UP000321168"/>
    </source>
</evidence>
<feature type="short sequence motif" description="GXSXG" evidence="4">
    <location>
        <begin position="67"/>
        <end position="71"/>
    </location>
</feature>
<dbReference type="OrthoDB" id="9770965at2"/>
<dbReference type="Proteomes" id="UP000321168">
    <property type="component" value="Unassembled WGS sequence"/>
</dbReference>
<dbReference type="RefSeq" id="WP_147013499.1">
    <property type="nucleotide sequence ID" value="NZ_VORB01000003.1"/>
</dbReference>
<dbReference type="InterPro" id="IPR016035">
    <property type="entry name" value="Acyl_Trfase/lysoPLipase"/>
</dbReference>
<feature type="active site" description="Proton acceptor" evidence="4">
    <location>
        <position position="218"/>
    </location>
</feature>
<dbReference type="EMBL" id="VORB01000003">
    <property type="protein sequence ID" value="TXC81618.1"/>
    <property type="molecule type" value="Genomic_DNA"/>
</dbReference>
<dbReference type="SUPFAM" id="SSF52151">
    <property type="entry name" value="FabD/lysophospholipase-like"/>
    <property type="match status" value="1"/>
</dbReference>
<accession>A0A5C6VEP2</accession>
<comment type="caution">
    <text evidence="4">Lacks conserved residue(s) required for the propagation of feature annotation.</text>
</comment>
<organism evidence="6 7">
    <name type="scientific">Luteibaculum oceani</name>
    <dbReference type="NCBI Taxonomy" id="1294296"/>
    <lineage>
        <taxon>Bacteria</taxon>
        <taxon>Pseudomonadati</taxon>
        <taxon>Bacteroidota</taxon>
        <taxon>Flavobacteriia</taxon>
        <taxon>Flavobacteriales</taxon>
        <taxon>Luteibaculaceae</taxon>
        <taxon>Luteibaculum</taxon>
    </lineage>
</organism>
<dbReference type="Gene3D" id="3.40.1090.10">
    <property type="entry name" value="Cytosolic phospholipase A2 catalytic domain"/>
    <property type="match status" value="2"/>
</dbReference>
<feature type="domain" description="PNPLA" evidence="5">
    <location>
        <begin position="36"/>
        <end position="231"/>
    </location>
</feature>
<feature type="short sequence motif" description="DGA/G" evidence="4">
    <location>
        <begin position="218"/>
        <end position="220"/>
    </location>
</feature>
<protein>
    <recommendedName>
        <fullName evidence="5">PNPLA domain-containing protein</fullName>
    </recommendedName>
</protein>
<dbReference type="PANTHER" id="PTHR14226:SF29">
    <property type="entry name" value="NEUROPATHY TARGET ESTERASE SWS"/>
    <property type="match status" value="1"/>
</dbReference>
<reference evidence="6 7" key="1">
    <citation type="submission" date="2019-08" db="EMBL/GenBank/DDBJ databases">
        <title>Genome of Luteibaculum oceani JCM 18817.</title>
        <authorList>
            <person name="Bowman J.P."/>
        </authorList>
    </citation>
    <scope>NUCLEOTIDE SEQUENCE [LARGE SCALE GENOMIC DNA]</scope>
    <source>
        <strain evidence="6 7">JCM 18817</strain>
    </source>
</reference>
<dbReference type="PROSITE" id="PS51635">
    <property type="entry name" value="PNPLA"/>
    <property type="match status" value="1"/>
</dbReference>
<gene>
    <name evidence="6" type="ORF">FRX97_03600</name>
</gene>
<evidence type="ECO:0000259" key="5">
    <source>
        <dbReference type="PROSITE" id="PS51635"/>
    </source>
</evidence>
<dbReference type="AlphaFoldDB" id="A0A5C6VEP2"/>
<dbReference type="InterPro" id="IPR050301">
    <property type="entry name" value="NTE"/>
</dbReference>
<dbReference type="Pfam" id="PF01734">
    <property type="entry name" value="Patatin"/>
    <property type="match status" value="1"/>
</dbReference>
<evidence type="ECO:0000256" key="3">
    <source>
        <dbReference type="ARBA" id="ARBA00023098"/>
    </source>
</evidence>
<comment type="caution">
    <text evidence="6">The sequence shown here is derived from an EMBL/GenBank/DDBJ whole genome shotgun (WGS) entry which is preliminary data.</text>
</comment>
<proteinExistence type="predicted"/>
<feature type="active site" description="Nucleophile" evidence="4">
    <location>
        <position position="69"/>
    </location>
</feature>
<sequence length="767" mass="86586">MESPKIHSVTKILFALFVGLALSLRVAAQQNEKIAIVLSGGGASAYAHIGFLKALEEKGVPIHSITGVSMGAIIGGLYASGYSPSDIEQLLTSETFIKEISGLNENAYRNLFKDQLTDASWINLKINPEGQIGKNLPTHLFDPLYLDLILLEHTVRANAAANCDFDSLLVPFRCVASDVENKQDIVFSSGYLNRAIRTSSTYPFYVRPIVYQDKLLFDGGLYNNFPTNVAIDSFDPDIIIGCNVSYNYTSPEKDDLISQVKNMLVSKSDYSLRGKKGIIITPEDDIETFDFDRAKEAIVSGYEATINAIDSIRNITQQVDPYQEERRAKFRKKLASLKIEKLESTGITDQQQRYISKALVRKKGDFEIEGIKENYLALISDPFIQYVFPDAYFNEESNKYTLKLEIDLEKSLEASFGGNISNKSINTGFVSLAWKNLSYAGLIVSANSYFGKYYSSVNADIRLIKEGRFPLSIRPYVTFNRWDYFRSRTSFFEDVKPAFVIENEQFTGLEVSTPTSKTSYIFSDIRYVKSSPNYYLESNFSNADTSDQTIFNAGSYRLGWEFNTLDQKQYATAGKSIRLNLAFTEGRESYIPGSTSPVEGFLNKYKRWAEIRFSYKQFIPLSEQLIFYPMIDGRISSLYSFSNFRASEIFLPQYNPLTESATLFLPQFRSVNNLGLGAGLVFKLTDRLGLRTQHHLFLPFNTNEQTEGKLTEFGGTLSKRYYVAGGAAVYQTPLGPLAANINYFEGNRKPWSFMINFGYILFNQRGL</sequence>
<keyword evidence="2 4" id="KW-0442">Lipid degradation</keyword>
<keyword evidence="1 4" id="KW-0378">Hydrolase</keyword>
<evidence type="ECO:0000256" key="4">
    <source>
        <dbReference type="PROSITE-ProRule" id="PRU01161"/>
    </source>
</evidence>
<keyword evidence="7" id="KW-1185">Reference proteome</keyword>
<evidence type="ECO:0000256" key="2">
    <source>
        <dbReference type="ARBA" id="ARBA00022963"/>
    </source>
</evidence>
<name>A0A5C6VEP2_9FLAO</name>
<dbReference type="Gene3D" id="2.40.160.50">
    <property type="entry name" value="membrane protein fhac: a member of the omp85/tpsb transporter family"/>
    <property type="match status" value="1"/>
</dbReference>
<evidence type="ECO:0000256" key="1">
    <source>
        <dbReference type="ARBA" id="ARBA00022801"/>
    </source>
</evidence>
<dbReference type="InterPro" id="IPR002641">
    <property type="entry name" value="PNPLA_dom"/>
</dbReference>
<dbReference type="GO" id="GO:0016042">
    <property type="term" value="P:lipid catabolic process"/>
    <property type="evidence" value="ECO:0007669"/>
    <property type="project" value="UniProtKB-UniRule"/>
</dbReference>
<keyword evidence="3 4" id="KW-0443">Lipid metabolism</keyword>